<dbReference type="EMBL" id="JBHRTS010000007">
    <property type="protein sequence ID" value="MFC3195104.1"/>
    <property type="molecule type" value="Genomic_DNA"/>
</dbReference>
<dbReference type="SUPFAM" id="SSF54909">
    <property type="entry name" value="Dimeric alpha+beta barrel"/>
    <property type="match status" value="1"/>
</dbReference>
<name>A0ABV7JE18_9GAMM</name>
<proteinExistence type="predicted"/>
<keyword evidence="2" id="KW-1185">Reference proteome</keyword>
<dbReference type="PIRSF" id="PIRSF007028">
    <property type="entry name" value="UCP007028"/>
    <property type="match status" value="1"/>
</dbReference>
<dbReference type="Pfam" id="PF07237">
    <property type="entry name" value="DUF1428"/>
    <property type="match status" value="1"/>
</dbReference>
<dbReference type="InterPro" id="IPR011008">
    <property type="entry name" value="Dimeric_a/b-barrel"/>
</dbReference>
<protein>
    <submittedName>
        <fullName evidence="1">DUF1428 domain-containing protein</fullName>
    </submittedName>
</protein>
<evidence type="ECO:0000313" key="1">
    <source>
        <dbReference type="EMBL" id="MFC3195104.1"/>
    </source>
</evidence>
<evidence type="ECO:0000313" key="2">
    <source>
        <dbReference type="Proteomes" id="UP001595533"/>
    </source>
</evidence>
<organism evidence="1 2">
    <name type="scientific">Marinicella sediminis</name>
    <dbReference type="NCBI Taxonomy" id="1792834"/>
    <lineage>
        <taxon>Bacteria</taxon>
        <taxon>Pseudomonadati</taxon>
        <taxon>Pseudomonadota</taxon>
        <taxon>Gammaproteobacteria</taxon>
        <taxon>Lysobacterales</taxon>
        <taxon>Marinicellaceae</taxon>
        <taxon>Marinicella</taxon>
    </lineage>
</organism>
<gene>
    <name evidence="1" type="ORF">ACFODZ_12700</name>
</gene>
<sequence length="117" mass="12887">MSFVDGFVAAVPTVNKAQYQQHIELAGQAFKKHGALQFAEGWGVDVPPGKITSMPDAVKSQADETVVFSWLVWPSKKVRDEAMPKVMADPWCSNEQNPMPFDASRLIHGGFDVLVNL</sequence>
<comment type="caution">
    <text evidence="1">The sequence shown here is derived from an EMBL/GenBank/DDBJ whole genome shotgun (WGS) entry which is preliminary data.</text>
</comment>
<dbReference type="Proteomes" id="UP001595533">
    <property type="component" value="Unassembled WGS sequence"/>
</dbReference>
<accession>A0ABV7JE18</accession>
<reference evidence="2" key="1">
    <citation type="journal article" date="2019" name="Int. J. Syst. Evol. Microbiol.">
        <title>The Global Catalogue of Microorganisms (GCM) 10K type strain sequencing project: providing services to taxonomists for standard genome sequencing and annotation.</title>
        <authorList>
            <consortium name="The Broad Institute Genomics Platform"/>
            <consortium name="The Broad Institute Genome Sequencing Center for Infectious Disease"/>
            <person name="Wu L."/>
            <person name="Ma J."/>
        </authorList>
    </citation>
    <scope>NUCLEOTIDE SEQUENCE [LARGE SCALE GENOMIC DNA]</scope>
    <source>
        <strain evidence="2">KCTC 42953</strain>
    </source>
</reference>
<dbReference type="InterPro" id="IPR009874">
    <property type="entry name" value="DUF1428"/>
</dbReference>
<dbReference type="RefSeq" id="WP_077411803.1">
    <property type="nucleotide sequence ID" value="NZ_JBHRTS010000007.1"/>
</dbReference>
<dbReference type="Gene3D" id="3.30.70.100">
    <property type="match status" value="1"/>
</dbReference>